<keyword evidence="11" id="KW-1185">Reference proteome</keyword>
<feature type="transmembrane region" description="Helical" evidence="8">
    <location>
        <begin position="196"/>
        <end position="214"/>
    </location>
</feature>
<comment type="similarity">
    <text evidence="2">Belongs to the amino acid-polyamine-organocation (APC) superfamily. YAT (TC 2.A.3.10) family.</text>
</comment>
<evidence type="ECO:0000256" key="3">
    <source>
        <dbReference type="ARBA" id="ARBA00022448"/>
    </source>
</evidence>
<dbReference type="Pfam" id="PF00324">
    <property type="entry name" value="AA_permease"/>
    <property type="match status" value="1"/>
</dbReference>
<dbReference type="AlphaFoldDB" id="A0A0V1Q5A3"/>
<keyword evidence="4 8" id="KW-0812">Transmembrane</keyword>
<dbReference type="InterPro" id="IPR050524">
    <property type="entry name" value="APC_YAT"/>
</dbReference>
<organism evidence="10 11">
    <name type="scientific">Debaryomyces fabryi</name>
    <dbReference type="NCBI Taxonomy" id="58627"/>
    <lineage>
        <taxon>Eukaryota</taxon>
        <taxon>Fungi</taxon>
        <taxon>Dikarya</taxon>
        <taxon>Ascomycota</taxon>
        <taxon>Saccharomycotina</taxon>
        <taxon>Pichiomycetes</taxon>
        <taxon>Debaryomycetaceae</taxon>
        <taxon>Debaryomyces</taxon>
    </lineage>
</organism>
<evidence type="ECO:0000256" key="2">
    <source>
        <dbReference type="ARBA" id="ARBA00006983"/>
    </source>
</evidence>
<dbReference type="PANTHER" id="PTHR43341:SF9">
    <property type="entry name" value="DICARBOXYLIC AMINO ACID PERMEASE"/>
    <property type="match status" value="1"/>
</dbReference>
<keyword evidence="3" id="KW-0813">Transport</keyword>
<feature type="transmembrane region" description="Helical" evidence="8">
    <location>
        <begin position="79"/>
        <end position="99"/>
    </location>
</feature>
<feature type="transmembrane region" description="Helical" evidence="8">
    <location>
        <begin position="463"/>
        <end position="485"/>
    </location>
</feature>
<dbReference type="FunFam" id="1.20.1740.10:FF:000006">
    <property type="entry name" value="General amino acid permease"/>
    <property type="match status" value="1"/>
</dbReference>
<dbReference type="OrthoDB" id="3900342at2759"/>
<name>A0A0V1Q5A3_9ASCO</name>
<dbReference type="InterPro" id="IPR004762">
    <property type="entry name" value="Amino_acid_permease_fungi"/>
</dbReference>
<keyword evidence="7 8" id="KW-0472">Membrane</keyword>
<feature type="transmembrane region" description="Helical" evidence="8">
    <location>
        <begin position="119"/>
        <end position="139"/>
    </location>
</feature>
<dbReference type="PROSITE" id="PS00218">
    <property type="entry name" value="AMINO_ACID_PERMEASE_1"/>
    <property type="match status" value="1"/>
</dbReference>
<evidence type="ECO:0000313" key="11">
    <source>
        <dbReference type="Proteomes" id="UP000054251"/>
    </source>
</evidence>
<protein>
    <recommendedName>
        <fullName evidence="9">Amino acid permease/ SLC12A domain-containing protein</fullName>
    </recommendedName>
</protein>
<dbReference type="EMBL" id="LMYN01000007">
    <property type="protein sequence ID" value="KSA03650.1"/>
    <property type="molecule type" value="Genomic_DNA"/>
</dbReference>
<dbReference type="NCBIfam" id="TIGR00913">
    <property type="entry name" value="2A0310"/>
    <property type="match status" value="1"/>
</dbReference>
<gene>
    <name evidence="10" type="ORF">AC631_00625</name>
</gene>
<feature type="domain" description="Amino acid permease/ SLC12A" evidence="9">
    <location>
        <begin position="51"/>
        <end position="521"/>
    </location>
</feature>
<evidence type="ECO:0000313" key="10">
    <source>
        <dbReference type="EMBL" id="KSA03650.1"/>
    </source>
</evidence>
<evidence type="ECO:0000256" key="1">
    <source>
        <dbReference type="ARBA" id="ARBA00004141"/>
    </source>
</evidence>
<dbReference type="RefSeq" id="XP_015469752.1">
    <property type="nucleotide sequence ID" value="XM_015609455.1"/>
</dbReference>
<dbReference type="PIRSF" id="PIRSF006060">
    <property type="entry name" value="AA_transporter"/>
    <property type="match status" value="1"/>
</dbReference>
<comment type="caution">
    <text evidence="10">The sequence shown here is derived from an EMBL/GenBank/DDBJ whole genome shotgun (WGS) entry which is preliminary data.</text>
</comment>
<dbReference type="GO" id="GO:0016020">
    <property type="term" value="C:membrane"/>
    <property type="evidence" value="ECO:0007669"/>
    <property type="project" value="UniProtKB-SubCell"/>
</dbReference>
<evidence type="ECO:0000256" key="8">
    <source>
        <dbReference type="SAM" id="Phobius"/>
    </source>
</evidence>
<dbReference type="PANTHER" id="PTHR43341">
    <property type="entry name" value="AMINO ACID PERMEASE"/>
    <property type="match status" value="1"/>
</dbReference>
<feature type="transmembrane region" description="Helical" evidence="8">
    <location>
        <begin position="497"/>
        <end position="514"/>
    </location>
</feature>
<feature type="transmembrane region" description="Helical" evidence="8">
    <location>
        <begin position="416"/>
        <end position="442"/>
    </location>
</feature>
<evidence type="ECO:0000256" key="5">
    <source>
        <dbReference type="ARBA" id="ARBA00022970"/>
    </source>
</evidence>
<accession>A0A0V1Q5A3</accession>
<proteinExistence type="inferred from homology"/>
<sequence>MLDAEKNTGSDVTSVLSRHTDEYKLQVARSNPTSQVTDHGHQLKKGLDARHVTMIAIGGALGTGLLIGTGSALRTAGPASILIAYSAIGMVVYMVMCALGEVATFIPLADGFTGYCNRYVDPALGFACGYVYLIKYLILPANQLVAGALTVQYWIPKDKVNPGVWITILLVIIVAVNVLGVRFFGEIEFWLSCIKVVTCLGLIILLWVIALGGGPTHDRLGFRYWKDPGAFIHYVNKDKNLEITGDKGRFVAFVSVLVSAVFAYTGTELCGITFAECARPRKAIPKAIKMTLYRIVLFYVLSILFLGMCVPANDPLLLSAGSSSASASPFVIAIKNARIRGLDHVINACILLFVLSAANSDMYICSRTIYGLSVAGYAPKFFSKTNRMGVPYFGVALSFSFCLLAFMAVSSNSSEVFGYFVNVVSITGLITWACILVIHIRFMKACKAQGMDRKNELAYRSPLQPFGSYIALFVCVLVIFIKNFTAFLGDTFTYKDFITGYIALPVFVIMYIGFKLYYRTKMIKPEDVDLETYRDVIDSEEQQFADVAAEKEALRQAQGNPKDKAWYYDTFIGWLF</sequence>
<feature type="transmembrane region" description="Helical" evidence="8">
    <location>
        <begin position="250"/>
        <end position="270"/>
    </location>
</feature>
<feature type="transmembrane region" description="Helical" evidence="8">
    <location>
        <begin position="52"/>
        <end position="73"/>
    </location>
</feature>
<dbReference type="InterPro" id="IPR004840">
    <property type="entry name" value="Amino_acid_permease_CS"/>
</dbReference>
<evidence type="ECO:0000256" key="6">
    <source>
        <dbReference type="ARBA" id="ARBA00022989"/>
    </source>
</evidence>
<dbReference type="InterPro" id="IPR004841">
    <property type="entry name" value="AA-permease/SLC12A_dom"/>
</dbReference>
<dbReference type="GeneID" id="26837634"/>
<feature type="transmembrane region" description="Helical" evidence="8">
    <location>
        <begin position="163"/>
        <end position="184"/>
    </location>
</feature>
<dbReference type="GO" id="GO:0015171">
    <property type="term" value="F:amino acid transmembrane transporter activity"/>
    <property type="evidence" value="ECO:0007669"/>
    <property type="project" value="TreeGrafter"/>
</dbReference>
<keyword evidence="5" id="KW-0029">Amino-acid transport</keyword>
<evidence type="ECO:0000256" key="4">
    <source>
        <dbReference type="ARBA" id="ARBA00022692"/>
    </source>
</evidence>
<evidence type="ECO:0000259" key="9">
    <source>
        <dbReference type="Pfam" id="PF00324"/>
    </source>
</evidence>
<comment type="subcellular location">
    <subcellularLocation>
        <location evidence="1">Membrane</location>
        <topology evidence="1">Multi-pass membrane protein</topology>
    </subcellularLocation>
</comment>
<feature type="transmembrane region" description="Helical" evidence="8">
    <location>
        <begin position="291"/>
        <end position="310"/>
    </location>
</feature>
<keyword evidence="6 8" id="KW-1133">Transmembrane helix</keyword>
<dbReference type="Proteomes" id="UP000054251">
    <property type="component" value="Unassembled WGS sequence"/>
</dbReference>
<dbReference type="Gene3D" id="1.20.1740.10">
    <property type="entry name" value="Amino acid/polyamine transporter I"/>
    <property type="match status" value="1"/>
</dbReference>
<reference evidence="10 11" key="1">
    <citation type="submission" date="2015-11" db="EMBL/GenBank/DDBJ databases">
        <title>The genome of Debaryomyces fabryi.</title>
        <authorList>
            <person name="Tafer H."/>
            <person name="Lopandic K."/>
        </authorList>
    </citation>
    <scope>NUCLEOTIDE SEQUENCE [LARGE SCALE GENOMIC DNA]</scope>
    <source>
        <strain evidence="10 11">CBS 789</strain>
    </source>
</reference>
<feature type="transmembrane region" description="Helical" evidence="8">
    <location>
        <begin position="390"/>
        <end position="410"/>
    </location>
</feature>
<evidence type="ECO:0000256" key="7">
    <source>
        <dbReference type="ARBA" id="ARBA00023136"/>
    </source>
</evidence>